<dbReference type="Pfam" id="PF14498">
    <property type="entry name" value="Glyco_hyd_65N_2"/>
    <property type="match status" value="1"/>
</dbReference>
<protein>
    <recommendedName>
        <fullName evidence="6">Glycosyl hydrolase family 95 N-terminal domain-containing protein</fullName>
    </recommendedName>
</protein>
<dbReference type="Proteomes" id="UP000680866">
    <property type="component" value="Chromosome"/>
</dbReference>
<dbReference type="Gene3D" id="2.70.98.50">
    <property type="entry name" value="putative glycoside hydrolase family protein from bacillus halodurans"/>
    <property type="match status" value="1"/>
</dbReference>
<dbReference type="Pfam" id="PF22124">
    <property type="entry name" value="Glyco_hydro_95_cat"/>
    <property type="match status" value="1"/>
</dbReference>
<dbReference type="InterPro" id="IPR008928">
    <property type="entry name" value="6-hairpin_glycosidase_sf"/>
</dbReference>
<reference evidence="4" key="1">
    <citation type="submission" date="2020-08" db="EMBL/GenBank/DDBJ databases">
        <title>Whole genome shotgun sequence of Polymorphospora rubra NBRC 101157.</title>
        <authorList>
            <person name="Komaki H."/>
            <person name="Tamura T."/>
        </authorList>
    </citation>
    <scope>NUCLEOTIDE SEQUENCE</scope>
    <source>
        <strain evidence="4">NBRC 101157</strain>
    </source>
</reference>
<keyword evidence="5" id="KW-1185">Reference proteome</keyword>
<feature type="domain" description="Glycosyl hydrolase family 95 N-terminal" evidence="1">
    <location>
        <begin position="12"/>
        <end position="233"/>
    </location>
</feature>
<dbReference type="AlphaFoldDB" id="A0A810N7Z2"/>
<accession>A0A810N7Z2</accession>
<dbReference type="InterPro" id="IPR054363">
    <property type="entry name" value="GH95_cat"/>
</dbReference>
<proteinExistence type="predicted"/>
<dbReference type="SUPFAM" id="SSF48208">
    <property type="entry name" value="Six-hairpin glycosidases"/>
    <property type="match status" value="1"/>
</dbReference>
<dbReference type="PANTHER" id="PTHR31084">
    <property type="entry name" value="ALPHA-L-FUCOSIDASE 2"/>
    <property type="match status" value="1"/>
</dbReference>
<feature type="domain" description="Alpha fucosidase A-like C-terminal" evidence="2">
    <location>
        <begin position="656"/>
        <end position="708"/>
    </location>
</feature>
<dbReference type="KEGG" id="pry:Prubr_56050"/>
<evidence type="ECO:0000313" key="4">
    <source>
        <dbReference type="EMBL" id="BCJ68584.1"/>
    </source>
</evidence>
<dbReference type="InterPro" id="IPR012341">
    <property type="entry name" value="6hp_glycosidase-like_sf"/>
</dbReference>
<organism evidence="4 5">
    <name type="scientific">Polymorphospora rubra</name>
    <dbReference type="NCBI Taxonomy" id="338584"/>
    <lineage>
        <taxon>Bacteria</taxon>
        <taxon>Bacillati</taxon>
        <taxon>Actinomycetota</taxon>
        <taxon>Actinomycetes</taxon>
        <taxon>Micromonosporales</taxon>
        <taxon>Micromonosporaceae</taxon>
        <taxon>Polymorphospora</taxon>
    </lineage>
</organism>
<dbReference type="GO" id="GO:0005975">
    <property type="term" value="P:carbohydrate metabolic process"/>
    <property type="evidence" value="ECO:0007669"/>
    <property type="project" value="InterPro"/>
</dbReference>
<feature type="domain" description="Glycosyl hydrolase family 95 catalytic" evidence="3">
    <location>
        <begin position="251"/>
        <end position="651"/>
    </location>
</feature>
<dbReference type="InterPro" id="IPR049053">
    <property type="entry name" value="AFCA-like_C"/>
</dbReference>
<dbReference type="InterPro" id="IPR027414">
    <property type="entry name" value="GH95_N_dom"/>
</dbReference>
<dbReference type="RefSeq" id="WP_212817797.1">
    <property type="nucleotide sequence ID" value="NZ_AP023359.1"/>
</dbReference>
<dbReference type="GO" id="GO:0004560">
    <property type="term" value="F:alpha-L-fucosidase activity"/>
    <property type="evidence" value="ECO:0007669"/>
    <property type="project" value="TreeGrafter"/>
</dbReference>
<evidence type="ECO:0000313" key="5">
    <source>
        <dbReference type="Proteomes" id="UP000680866"/>
    </source>
</evidence>
<dbReference type="PANTHER" id="PTHR31084:SF0">
    <property type="entry name" value="ALPHA-L-FUCOSIDASE 2"/>
    <property type="match status" value="1"/>
</dbReference>
<dbReference type="Pfam" id="PF21307">
    <property type="entry name" value="Glyco_hydro_95_C"/>
    <property type="match status" value="1"/>
</dbReference>
<gene>
    <name evidence="4" type="ORF">Prubr_56050</name>
</gene>
<evidence type="ECO:0008006" key="6">
    <source>
        <dbReference type="Google" id="ProtNLM"/>
    </source>
</evidence>
<evidence type="ECO:0000259" key="2">
    <source>
        <dbReference type="Pfam" id="PF21307"/>
    </source>
</evidence>
<evidence type="ECO:0000259" key="1">
    <source>
        <dbReference type="Pfam" id="PF14498"/>
    </source>
</evidence>
<dbReference type="Gene3D" id="1.50.10.10">
    <property type="match status" value="1"/>
</dbReference>
<dbReference type="EMBL" id="AP023359">
    <property type="protein sequence ID" value="BCJ68584.1"/>
    <property type="molecule type" value="Genomic_DNA"/>
</dbReference>
<sequence length="773" mass="81837">MRGPVNGSTSRLPADTWEHALVTGNGRQGALCWGRPADGLRLTVSHERLFLPLHPPLEPPDTARILPRLRGLLDSGRYAQAAAEVCRVAADDEPAYAGTVWIDPLVGAATLTVTPRRPGPVRDYRRSVDTATGLVTQRWRDAAGEVRVEVFASRPADAIVARVSATGGFTGTVELGPVEGEPPRPVETAVDGLTLTARFPYATWSGALTGYRVRCRVSGVDVDGPVLRSDAVLVVRTLLPGDPDPDPDPDFDALLAAHAAVHGELMGRVHLDLAADPADRTAPTEDLLAAPVGPALVERLFDAGRHLIVSSSGDLPPTLQGVWSGTWTPPWSSGYTLDGNLPAAVAALLPTGTPELMLPLFDLLDAVRDDLRRNARRLYGAAGLLAPVHMSSHGRQNHFGPVWCQTFWTAGAAWLARLYVDHWRYTGDRDFLARRAWPFLRETATFCLDFVRVHDGTARFVPSYSPENAPASTGSQACVDATMDVAVTRDLLTNVIAVAAELGVDDPDAPRWRDLLAALPPYRVAGGVLAEWCHPDLTDQPAHRHASHLWPLWYEPDPAITGEPVLRTAAAAAVRRRLDWWAGADSDEMAYGLAQLGLAAAALGMADEAYACVERMARVYWRPSLVPTHNRDAVFNVDIAGGLPAVVAAMLVRGAHGRLDLLPALPAAWPRGRVTGLVVRGAVTVRELRWAPGAVEAVLWSAAGARLVVGAPPGMAFDGAAAPPGGVFGGAPAPPGGVFGGAPAPPGGVFGGAPALPVTLPAGVSVPLRAVDT</sequence>
<evidence type="ECO:0000259" key="3">
    <source>
        <dbReference type="Pfam" id="PF22124"/>
    </source>
</evidence>
<name>A0A810N7Z2_9ACTN</name>